<feature type="domain" description="Anamorsin N-terminal" evidence="14">
    <location>
        <begin position="103"/>
        <end position="144"/>
    </location>
</feature>
<dbReference type="Pfam" id="PF20922">
    <property type="entry name" value="Anamorsin_N"/>
    <property type="match status" value="2"/>
</dbReference>
<evidence type="ECO:0000256" key="13">
    <source>
        <dbReference type="SAM" id="MobiDB-lite"/>
    </source>
</evidence>
<keyword evidence="6" id="KW-0479">Metal-binding</keyword>
<evidence type="ECO:0000313" key="16">
    <source>
        <dbReference type="Proteomes" id="UP000008912"/>
    </source>
</evidence>
<evidence type="ECO:0000256" key="1">
    <source>
        <dbReference type="ARBA" id="ARBA00022485"/>
    </source>
</evidence>
<keyword evidence="5" id="KW-0001">2Fe-2S</keyword>
<reference evidence="15" key="2">
    <citation type="submission" date="2025-08" db="UniProtKB">
        <authorList>
            <consortium name="Ensembl"/>
        </authorList>
    </citation>
    <scope>IDENTIFICATION</scope>
</reference>
<dbReference type="GO" id="GO:0006915">
    <property type="term" value="P:apoptotic process"/>
    <property type="evidence" value="ECO:0007669"/>
    <property type="project" value="UniProtKB-KW"/>
</dbReference>
<dbReference type="Ensembl" id="ENSAMET00000044631.1">
    <property type="protein sequence ID" value="ENSAMEP00000035612.1"/>
    <property type="gene ID" value="ENSAMEG00000016974.2"/>
</dbReference>
<keyword evidence="1" id="KW-0004">4Fe-4S</keyword>
<dbReference type="CDD" id="cd02440">
    <property type="entry name" value="AdoMet_MTases"/>
    <property type="match status" value="1"/>
</dbReference>
<feature type="domain" description="Anamorsin N-terminal" evidence="14">
    <location>
        <begin position="9"/>
        <end position="102"/>
    </location>
</feature>
<comment type="function">
    <text evidence="12">Component of the cytosolic iron-sulfur (Fe-S) protein assembly (CIA) machinery required for the maturation of extramitochondrial Fe-S proteins. Part of an electron transfer chain functioning in an early step of cytosolic Fe-S biogenesis, facilitating the de novo assembly of a [4Fe-4S] cluster on the scaffold complex NUBP1-NUBP2. Electrons are transferred to CIAPIN1 from NADPH via the FAD- and FMN-containing protein NDOR1. NDOR1-CIAPIN1 are also required for the assembly of the diferric tyrosyl radical cofactor of ribonucleotide reductase (RNR), probably by providing electrons for reduction during radical cofactor maturation in the catalytic small subunit. Has anti-apoptotic effects in the cell. Involved in negative control of cell death upon cytokine withdrawal. Promotes development of hematopoietic cells.</text>
</comment>
<dbReference type="GO" id="GO:0005730">
    <property type="term" value="C:nucleolus"/>
    <property type="evidence" value="ECO:0007669"/>
    <property type="project" value="UniProtKB-ARBA"/>
</dbReference>
<evidence type="ECO:0000313" key="15">
    <source>
        <dbReference type="Ensembl" id="ENSAMEP00000035612.1"/>
    </source>
</evidence>
<keyword evidence="3" id="KW-0597">Phosphoprotein</keyword>
<sequence length="244" mass="26410">MADFGISAGQSVAVVWDKSSPVEALKDLVDKLQTLTGDEGQVSVENINQLLQSAHKESSFDIILSGVVPGSTTLHSAEILAEMARILRPGGCLFLREPAETALQRESLSPEEIQSVHEHLDYQSDSLLSLHVTGKKPNFEVGSSSQLKLSLAKKTSPPVKPAMDPAAAKLWTLSANDMEDESVHLWPRRRTGKREVKGSGELPAQVSLWKLLPGRRFPLCQLPLPRDASLQTGGAGAPEPQQPQ</sequence>
<name>A0A7N5K6B6_AILME</name>
<accession>A0A7N5K6B6</accession>
<evidence type="ECO:0000256" key="9">
    <source>
        <dbReference type="ARBA" id="ARBA00023014"/>
    </source>
</evidence>
<dbReference type="Gene3D" id="3.40.50.150">
    <property type="entry name" value="Vaccinia Virus protein VP39"/>
    <property type="match status" value="2"/>
</dbReference>
<evidence type="ECO:0000256" key="3">
    <source>
        <dbReference type="ARBA" id="ARBA00022553"/>
    </source>
</evidence>
<dbReference type="GeneTree" id="ENSGT00390000011417"/>
<reference evidence="15 16" key="1">
    <citation type="journal article" date="2010" name="Nature">
        <title>The sequence and de novo assembly of the giant panda genome.</title>
        <authorList>
            <person name="Li R."/>
            <person name="Fan W."/>
            <person name="Tian G."/>
            <person name="Zhu H."/>
            <person name="He L."/>
            <person name="Cai J."/>
            <person name="Huang Q."/>
            <person name="Cai Q."/>
            <person name="Li B."/>
            <person name="Bai Y."/>
            <person name="Zhang Z."/>
            <person name="Zhang Y."/>
            <person name="Wang W."/>
            <person name="Li J."/>
            <person name="Wei F."/>
            <person name="Li H."/>
            <person name="Jian M."/>
            <person name="Li J."/>
            <person name="Zhang Z."/>
            <person name="Nielsen R."/>
            <person name="Li D."/>
            <person name="Gu W."/>
            <person name="Yang Z."/>
            <person name="Xuan Z."/>
            <person name="Ryder O.A."/>
            <person name="Leung F.C."/>
            <person name="Zhou Y."/>
            <person name="Cao J."/>
            <person name="Sun X."/>
            <person name="Fu Y."/>
            <person name="Fang X."/>
            <person name="Guo X."/>
            <person name="Wang B."/>
            <person name="Hou R."/>
            <person name="Shen F."/>
            <person name="Mu B."/>
            <person name="Ni P."/>
            <person name="Lin R."/>
            <person name="Qian W."/>
            <person name="Wang G."/>
            <person name="Yu C."/>
            <person name="Nie W."/>
            <person name="Wang J."/>
            <person name="Wu Z."/>
            <person name="Liang H."/>
            <person name="Min J."/>
            <person name="Wu Q."/>
            <person name="Cheng S."/>
            <person name="Ruan J."/>
            <person name="Wang M."/>
            <person name="Shi Z."/>
            <person name="Wen M."/>
            <person name="Liu B."/>
            <person name="Ren X."/>
            <person name="Zheng H."/>
            <person name="Dong D."/>
            <person name="Cook K."/>
            <person name="Shan G."/>
            <person name="Zhang H."/>
            <person name="Kosiol C."/>
            <person name="Xie X."/>
            <person name="Lu Z."/>
            <person name="Zheng H."/>
            <person name="Li Y."/>
            <person name="Steiner C.C."/>
            <person name="Lam T.T."/>
            <person name="Lin S."/>
            <person name="Zhang Q."/>
            <person name="Li G."/>
            <person name="Tian J."/>
            <person name="Gong T."/>
            <person name="Liu H."/>
            <person name="Zhang D."/>
            <person name="Fang L."/>
            <person name="Ye C."/>
            <person name="Zhang J."/>
            <person name="Hu W."/>
            <person name="Xu A."/>
            <person name="Ren Y."/>
            <person name="Zhang G."/>
            <person name="Bruford M.W."/>
            <person name="Li Q."/>
            <person name="Ma L."/>
            <person name="Guo Y."/>
            <person name="An N."/>
            <person name="Hu Y."/>
            <person name="Zheng Y."/>
            <person name="Shi Y."/>
            <person name="Li Z."/>
            <person name="Liu Q."/>
            <person name="Chen Y."/>
            <person name="Zhao J."/>
            <person name="Qu N."/>
            <person name="Zhao S."/>
            <person name="Tian F."/>
            <person name="Wang X."/>
            <person name="Wang H."/>
            <person name="Xu L."/>
            <person name="Liu X."/>
            <person name="Vinar T."/>
            <person name="Wang Y."/>
            <person name="Lam T.W."/>
            <person name="Yiu S.M."/>
            <person name="Liu S."/>
            <person name="Zhang H."/>
            <person name="Li D."/>
            <person name="Huang Y."/>
            <person name="Wang X."/>
            <person name="Yang G."/>
            <person name="Jiang Z."/>
            <person name="Wang J."/>
            <person name="Qin N."/>
            <person name="Li L."/>
            <person name="Li J."/>
            <person name="Bolund L."/>
            <person name="Kristiansen K."/>
            <person name="Wong G.K."/>
            <person name="Olson M."/>
            <person name="Zhang X."/>
            <person name="Li S."/>
            <person name="Yang H."/>
            <person name="Wang J."/>
            <person name="Wang J."/>
        </authorList>
    </citation>
    <scope>NUCLEOTIDE SEQUENCE [LARGE SCALE GENOMIC DNA]</scope>
</reference>
<dbReference type="GO" id="GO:0005737">
    <property type="term" value="C:cytoplasm"/>
    <property type="evidence" value="ECO:0007669"/>
    <property type="project" value="InterPro"/>
</dbReference>
<dbReference type="InterPro" id="IPR049011">
    <property type="entry name" value="Anamorsin_N_metazoan"/>
</dbReference>
<dbReference type="PANTHER" id="PTHR13273">
    <property type="entry name" value="ANAMORSIN"/>
    <property type="match status" value="1"/>
</dbReference>
<gene>
    <name evidence="15" type="primary">CIAPIN1</name>
</gene>
<keyword evidence="4" id="KW-0053">Apoptosis</keyword>
<dbReference type="GO" id="GO:0051537">
    <property type="term" value="F:2 iron, 2 sulfur cluster binding"/>
    <property type="evidence" value="ECO:0007669"/>
    <property type="project" value="UniProtKB-KW"/>
</dbReference>
<evidence type="ECO:0000256" key="4">
    <source>
        <dbReference type="ARBA" id="ARBA00022703"/>
    </source>
</evidence>
<reference evidence="15" key="3">
    <citation type="submission" date="2025-09" db="UniProtKB">
        <authorList>
            <consortium name="Ensembl"/>
        </authorList>
    </citation>
    <scope>IDENTIFICATION</scope>
</reference>
<keyword evidence="2" id="KW-0963">Cytoplasm</keyword>
<evidence type="ECO:0000256" key="8">
    <source>
        <dbReference type="ARBA" id="ARBA00023004"/>
    </source>
</evidence>
<keyword evidence="11" id="KW-0539">Nucleus</keyword>
<feature type="region of interest" description="Disordered" evidence="13">
    <location>
        <begin position="223"/>
        <end position="244"/>
    </location>
</feature>
<dbReference type="AlphaFoldDB" id="A0A7N5K6B6"/>
<dbReference type="InterPro" id="IPR029063">
    <property type="entry name" value="SAM-dependent_MTases_sf"/>
</dbReference>
<dbReference type="SUPFAM" id="SSF53335">
    <property type="entry name" value="S-adenosyl-L-methionine-dependent methyltransferases"/>
    <property type="match status" value="1"/>
</dbReference>
<evidence type="ECO:0000256" key="12">
    <source>
        <dbReference type="ARBA" id="ARBA00054715"/>
    </source>
</evidence>
<keyword evidence="9" id="KW-0411">Iron-sulfur</keyword>
<evidence type="ECO:0000256" key="2">
    <source>
        <dbReference type="ARBA" id="ARBA00022490"/>
    </source>
</evidence>
<dbReference type="GO" id="GO:0051539">
    <property type="term" value="F:4 iron, 4 sulfur cluster binding"/>
    <property type="evidence" value="ECO:0007669"/>
    <property type="project" value="UniProtKB-KW"/>
</dbReference>
<proteinExistence type="predicted"/>
<keyword evidence="16" id="KW-1185">Reference proteome</keyword>
<protein>
    <submittedName>
        <fullName evidence="15">Cytokine induced apoptosis inhibitor 1</fullName>
    </submittedName>
</protein>
<evidence type="ECO:0000256" key="10">
    <source>
        <dbReference type="ARBA" id="ARBA00023128"/>
    </source>
</evidence>
<evidence type="ECO:0000256" key="11">
    <source>
        <dbReference type="ARBA" id="ARBA00023242"/>
    </source>
</evidence>
<dbReference type="InterPro" id="IPR007785">
    <property type="entry name" value="Anamorsin"/>
</dbReference>
<keyword evidence="7" id="KW-0007">Acetylation</keyword>
<dbReference type="FunFam" id="3.40.50.150:FF:000658">
    <property type="entry name" value="Anamorsin"/>
    <property type="match status" value="1"/>
</dbReference>
<dbReference type="GO" id="GO:0016226">
    <property type="term" value="P:iron-sulfur cluster assembly"/>
    <property type="evidence" value="ECO:0007669"/>
    <property type="project" value="InterPro"/>
</dbReference>
<dbReference type="GO" id="GO:0046872">
    <property type="term" value="F:metal ion binding"/>
    <property type="evidence" value="ECO:0007669"/>
    <property type="project" value="UniProtKB-KW"/>
</dbReference>
<evidence type="ECO:0000259" key="14">
    <source>
        <dbReference type="Pfam" id="PF20922"/>
    </source>
</evidence>
<keyword evidence="8" id="KW-0408">Iron</keyword>
<organism evidence="15 16">
    <name type="scientific">Ailuropoda melanoleuca</name>
    <name type="common">Giant panda</name>
    <dbReference type="NCBI Taxonomy" id="9646"/>
    <lineage>
        <taxon>Eukaryota</taxon>
        <taxon>Metazoa</taxon>
        <taxon>Chordata</taxon>
        <taxon>Craniata</taxon>
        <taxon>Vertebrata</taxon>
        <taxon>Euteleostomi</taxon>
        <taxon>Mammalia</taxon>
        <taxon>Eutheria</taxon>
        <taxon>Laurasiatheria</taxon>
        <taxon>Carnivora</taxon>
        <taxon>Caniformia</taxon>
        <taxon>Ursidae</taxon>
        <taxon>Ailuropoda</taxon>
    </lineage>
</organism>
<dbReference type="Proteomes" id="UP000008912">
    <property type="component" value="Unassembled WGS sequence"/>
</dbReference>
<evidence type="ECO:0000256" key="6">
    <source>
        <dbReference type="ARBA" id="ARBA00022723"/>
    </source>
</evidence>
<dbReference type="PANTHER" id="PTHR13273:SF14">
    <property type="entry name" value="ANAMORSIN"/>
    <property type="match status" value="1"/>
</dbReference>
<evidence type="ECO:0000256" key="5">
    <source>
        <dbReference type="ARBA" id="ARBA00022714"/>
    </source>
</evidence>
<keyword evidence="10" id="KW-0496">Mitochondrion</keyword>
<evidence type="ECO:0000256" key="7">
    <source>
        <dbReference type="ARBA" id="ARBA00022990"/>
    </source>
</evidence>